<gene>
    <name evidence="2" type="ORF">Mth01_37530</name>
</gene>
<dbReference type="Gene3D" id="3.40.50.150">
    <property type="entry name" value="Vaccinia Virus protein VP39"/>
    <property type="match status" value="1"/>
</dbReference>
<evidence type="ECO:0000259" key="1">
    <source>
        <dbReference type="Pfam" id="PF08241"/>
    </source>
</evidence>
<dbReference type="GO" id="GO:0008757">
    <property type="term" value="F:S-adenosylmethionine-dependent methyltransferase activity"/>
    <property type="evidence" value="ECO:0007669"/>
    <property type="project" value="InterPro"/>
</dbReference>
<reference evidence="2" key="1">
    <citation type="submission" date="2021-01" db="EMBL/GenBank/DDBJ databases">
        <title>Whole genome shotgun sequence of Sphaerimonospora thailandensis NBRC 107569.</title>
        <authorList>
            <person name="Komaki H."/>
            <person name="Tamura T."/>
        </authorList>
    </citation>
    <scope>NUCLEOTIDE SEQUENCE</scope>
    <source>
        <strain evidence="2">NBRC 107569</strain>
    </source>
</reference>
<dbReference type="Proteomes" id="UP000610966">
    <property type="component" value="Unassembled WGS sequence"/>
</dbReference>
<dbReference type="InterPro" id="IPR029063">
    <property type="entry name" value="SAM-dependent_MTases_sf"/>
</dbReference>
<evidence type="ECO:0000313" key="2">
    <source>
        <dbReference type="EMBL" id="GIH71500.1"/>
    </source>
</evidence>
<dbReference type="PANTHER" id="PTHR43591:SF24">
    <property type="entry name" value="2-METHOXY-6-POLYPRENYL-1,4-BENZOQUINOL METHYLASE, MITOCHONDRIAL"/>
    <property type="match status" value="1"/>
</dbReference>
<dbReference type="SUPFAM" id="SSF53335">
    <property type="entry name" value="S-adenosyl-L-methionine-dependent methyltransferases"/>
    <property type="match status" value="1"/>
</dbReference>
<dbReference type="EMBL" id="BOOG01000036">
    <property type="protein sequence ID" value="GIH71500.1"/>
    <property type="molecule type" value="Genomic_DNA"/>
</dbReference>
<accession>A0A8J3RAW6</accession>
<feature type="domain" description="Methyltransferase type 11" evidence="1">
    <location>
        <begin position="63"/>
        <end position="156"/>
    </location>
</feature>
<evidence type="ECO:0000313" key="3">
    <source>
        <dbReference type="Proteomes" id="UP000610966"/>
    </source>
</evidence>
<keyword evidence="3" id="KW-1185">Reference proteome</keyword>
<sequence>MPNGEGTGVNAPDETAERDHALKAGHRAMWALGDYPALAREIIPTLGATLVQACGISPGARVLDVATGSGNAAIPAALAGGAVVACDLTPELLEAGREQAVRHGVKIDWRPADAEALPFADGEFDVVMSCVGVMFAPHHRAAADELVRVCRPGGVIGLLSWTPEGFVGQMFAAMKPYVASPPPGVRPPPLWGDEEHVRSLLGEHVEDLAMRRQTVRVGLFDTPEGFRDYFKSHYGPTIAAYRGIADQPERVAALDRELAELARRHDPAGGAMDWEYLLVTAHRSKHPTAG</sequence>
<protein>
    <recommendedName>
        <fullName evidence="1">Methyltransferase type 11 domain-containing protein</fullName>
    </recommendedName>
</protein>
<proteinExistence type="predicted"/>
<dbReference type="AlphaFoldDB" id="A0A8J3RAW6"/>
<dbReference type="PANTHER" id="PTHR43591">
    <property type="entry name" value="METHYLTRANSFERASE"/>
    <property type="match status" value="1"/>
</dbReference>
<comment type="caution">
    <text evidence="2">The sequence shown here is derived from an EMBL/GenBank/DDBJ whole genome shotgun (WGS) entry which is preliminary data.</text>
</comment>
<organism evidence="2 3">
    <name type="scientific">Sphaerimonospora thailandensis</name>
    <dbReference type="NCBI Taxonomy" id="795644"/>
    <lineage>
        <taxon>Bacteria</taxon>
        <taxon>Bacillati</taxon>
        <taxon>Actinomycetota</taxon>
        <taxon>Actinomycetes</taxon>
        <taxon>Streptosporangiales</taxon>
        <taxon>Streptosporangiaceae</taxon>
        <taxon>Sphaerimonospora</taxon>
    </lineage>
</organism>
<name>A0A8J3RAW6_9ACTN</name>
<dbReference type="Pfam" id="PF08241">
    <property type="entry name" value="Methyltransf_11"/>
    <property type="match status" value="1"/>
</dbReference>
<dbReference type="InterPro" id="IPR013216">
    <property type="entry name" value="Methyltransf_11"/>
</dbReference>
<dbReference type="CDD" id="cd02440">
    <property type="entry name" value="AdoMet_MTases"/>
    <property type="match status" value="1"/>
</dbReference>